<dbReference type="AlphaFoldDB" id="A0A803QF45"/>
<dbReference type="OMA" id="EANEPNW"/>
<keyword evidence="2" id="KW-1185">Reference proteome</keyword>
<evidence type="ECO:0000313" key="2">
    <source>
        <dbReference type="Proteomes" id="UP000596661"/>
    </source>
</evidence>
<name>A0A803QF45_CANSA</name>
<organism evidence="1 2">
    <name type="scientific">Cannabis sativa</name>
    <name type="common">Hemp</name>
    <name type="synonym">Marijuana</name>
    <dbReference type="NCBI Taxonomy" id="3483"/>
    <lineage>
        <taxon>Eukaryota</taxon>
        <taxon>Viridiplantae</taxon>
        <taxon>Streptophyta</taxon>
        <taxon>Embryophyta</taxon>
        <taxon>Tracheophyta</taxon>
        <taxon>Spermatophyta</taxon>
        <taxon>Magnoliopsida</taxon>
        <taxon>eudicotyledons</taxon>
        <taxon>Gunneridae</taxon>
        <taxon>Pentapetalae</taxon>
        <taxon>rosids</taxon>
        <taxon>fabids</taxon>
        <taxon>Rosales</taxon>
        <taxon>Cannabaceae</taxon>
        <taxon>Cannabis</taxon>
    </lineage>
</organism>
<reference evidence="1" key="2">
    <citation type="submission" date="2021-03" db="UniProtKB">
        <authorList>
            <consortium name="EnsemblPlants"/>
        </authorList>
    </citation>
    <scope>IDENTIFICATION</scope>
</reference>
<dbReference type="SUPFAM" id="SSF53098">
    <property type="entry name" value="Ribonuclease H-like"/>
    <property type="match status" value="1"/>
</dbReference>
<proteinExistence type="predicted"/>
<sequence>MIMTAKMGLDNDGNLILVGSTSLLTTSPLVEVLRLVDGDKEPTMGFLYNAMDKAKEKIANNLGGEEKDYKEIWEIIDEKWEFQLYRYLHAAAYYLNPRCHYAKDFSNHPEVKLGFFYCMDRLIPDPKEREKANLQCSIFHNKEGFFGFTQTKQTFEKRSPGFQLLEETKKLKLLMDSWIDDDDVGSYN</sequence>
<evidence type="ECO:0000313" key="1">
    <source>
        <dbReference type="EnsemblPlants" id="cds.evm.model.09.1651"/>
    </source>
</evidence>
<dbReference type="EMBL" id="UZAU01000774">
    <property type="status" value="NOT_ANNOTATED_CDS"/>
    <property type="molecule type" value="Genomic_DNA"/>
</dbReference>
<protein>
    <submittedName>
        <fullName evidence="1">Uncharacterized protein</fullName>
    </submittedName>
</protein>
<dbReference type="Proteomes" id="UP000596661">
    <property type="component" value="Chromosome 9"/>
</dbReference>
<dbReference type="Gramene" id="evm.model.09.1651">
    <property type="protein sequence ID" value="cds.evm.model.09.1651"/>
    <property type="gene ID" value="evm.TU.09.1651"/>
</dbReference>
<accession>A0A803QF45</accession>
<reference evidence="1" key="1">
    <citation type="submission" date="2018-11" db="EMBL/GenBank/DDBJ databases">
        <authorList>
            <person name="Grassa J C."/>
        </authorList>
    </citation>
    <scope>NUCLEOTIDE SEQUENCE [LARGE SCALE GENOMIC DNA]</scope>
</reference>
<dbReference type="EnsemblPlants" id="evm.model.09.1651">
    <property type="protein sequence ID" value="cds.evm.model.09.1651"/>
    <property type="gene ID" value="evm.TU.09.1651"/>
</dbReference>
<dbReference type="InterPro" id="IPR012337">
    <property type="entry name" value="RNaseH-like_sf"/>
</dbReference>